<reference evidence="2" key="1">
    <citation type="submission" date="2019-02" db="EMBL/GenBank/DDBJ databases">
        <authorList>
            <person name="Gruber-Vodicka R. H."/>
            <person name="Seah K. B. B."/>
        </authorList>
    </citation>
    <scope>NUCLEOTIDE SEQUENCE</scope>
    <source>
        <strain evidence="2">BECK_DK47</strain>
    </source>
</reference>
<protein>
    <recommendedName>
        <fullName evidence="3">Ectoine hydroxylase</fullName>
    </recommendedName>
</protein>
<name>A0A450SU55_9GAMM</name>
<dbReference type="SUPFAM" id="SSF51197">
    <property type="entry name" value="Clavaminate synthase-like"/>
    <property type="match status" value="1"/>
</dbReference>
<organism evidence="2">
    <name type="scientific">Candidatus Kentrum sp. DK</name>
    <dbReference type="NCBI Taxonomy" id="2126562"/>
    <lineage>
        <taxon>Bacteria</taxon>
        <taxon>Pseudomonadati</taxon>
        <taxon>Pseudomonadota</taxon>
        <taxon>Gammaproteobacteria</taxon>
        <taxon>Candidatus Kentrum</taxon>
    </lineage>
</organism>
<evidence type="ECO:0000256" key="1">
    <source>
        <dbReference type="SAM" id="MobiDB-lite"/>
    </source>
</evidence>
<proteinExistence type="predicted"/>
<dbReference type="EMBL" id="CAADEX010000067">
    <property type="protein sequence ID" value="VFJ57522.1"/>
    <property type="molecule type" value="Genomic_DNA"/>
</dbReference>
<dbReference type="Gene3D" id="2.60.120.620">
    <property type="entry name" value="q2cbj1_9rhob like domain"/>
    <property type="match status" value="1"/>
</dbReference>
<sequence>MFHEGNIMHASTDNVSPWPRINLMFVYNSVENTPEDKPFGAETPRPEFLRGTDFTPL</sequence>
<gene>
    <name evidence="2" type="ORF">BECKDK2373B_GA0170837_10675</name>
</gene>
<feature type="compositionally biased region" description="Basic and acidic residues" evidence="1">
    <location>
        <begin position="34"/>
        <end position="50"/>
    </location>
</feature>
<dbReference type="AlphaFoldDB" id="A0A450SU55"/>
<feature type="region of interest" description="Disordered" evidence="1">
    <location>
        <begin position="34"/>
        <end position="57"/>
    </location>
</feature>
<accession>A0A450SU55</accession>
<evidence type="ECO:0000313" key="2">
    <source>
        <dbReference type="EMBL" id="VFJ57522.1"/>
    </source>
</evidence>
<evidence type="ECO:0008006" key="3">
    <source>
        <dbReference type="Google" id="ProtNLM"/>
    </source>
</evidence>